<feature type="transmembrane region" description="Helical" evidence="11">
    <location>
        <begin position="40"/>
        <end position="64"/>
    </location>
</feature>
<feature type="transmembrane region" description="Helical" evidence="11">
    <location>
        <begin position="832"/>
        <end position="856"/>
    </location>
</feature>
<dbReference type="Proteomes" id="UP001159427">
    <property type="component" value="Unassembled WGS sequence"/>
</dbReference>
<proteinExistence type="inferred from homology"/>
<sequence>MNESNGTNLYSAQYPNNLSENSATNLTSNLCDFPPSAKNLAISLLLIGICIVTFFGNLAVCVTVYANSVLHSTTNFLIVSLASADLLVSLLSMPFRIYYMLHNEVWCLNFNVCALWIWVDLAVCSASIGSLAAVSIERFIAVKYPLRYTALLTRRTGLIMILIVWSYSAIWASLGHYNWTSNRWETFSTHMGCGKNDRLYYTIVSSAAFFLPLAIVIGAYSYLTKVAFQQRRRVLANMVGPTDEAEKHHKSLRRSRILHELKAAKMMACVVGAFCISWLPFFILLHLSLWHSLQRIPAVGTIFVTILPNLNSSLNPFLYILFTRELREYVWKMIKALPGIAQYRANSRNSVEGSFQTLRMTIANTDLQQSVDLSTQFTNYVTSNATFIKMYYALANAKIQISSTLRKTPNFEPVFNHHHSRACTKTLNTKTSRDTRKKPETAQKTCPKVKRKGLSETLTQICTINMFSFLFLIICLSTYSFLVNHNIQVQRRVIFFLFLCCQARLHSETLREGEGSNACIHETNKLMSCFPEVFQQIMTAIAAMCVILTDEKNKAKLIVSTLTFSSHEIMNESKGTNLYSTQYPNNLSENTATNLSFNSCDFPPSAKNLAISLLLIVICIVTFLGNLVVCVTVYANRALHSTTNFLIVSLASADLLVSLLSMPFRIYYMLHNEVWCLNFKVCALWIWIDLAVCSASIGSLAAVSIERFIAVKYPLRYTAILTRRTGFVMILIVWSYSAIWATLGLHNWTSNQWETFRTNMGCGKNDRLYYTIVSSAAFFLPLAIVIGAYSYLTKVAFQQRQRVLANMVGPTDEAEKHHKSLRRSRILHELKAAKMMACVVGAFCISWLPFFILLHLSLWHGLQRLPSVGTIFVTILPNLNSSLNPFLYITFTRELREHVWKMIKALPRIVYYCDD</sequence>
<feature type="transmembrane region" description="Helical" evidence="11">
    <location>
        <begin position="157"/>
        <end position="179"/>
    </location>
</feature>
<dbReference type="PROSITE" id="PS00237">
    <property type="entry name" value="G_PROTEIN_RECEP_F1_1"/>
    <property type="match status" value="2"/>
</dbReference>
<name>A0ABN8LC54_9CNID</name>
<dbReference type="CDD" id="cd14967">
    <property type="entry name" value="7tmA_amine_R-like"/>
    <property type="match status" value="2"/>
</dbReference>
<feature type="transmembrane region" description="Helical" evidence="11">
    <location>
        <begin position="76"/>
        <end position="95"/>
    </location>
</feature>
<feature type="domain" description="G-protein coupled receptors family 1 profile" evidence="12">
    <location>
        <begin position="625"/>
        <end position="888"/>
    </location>
</feature>
<evidence type="ECO:0000256" key="4">
    <source>
        <dbReference type="ARBA" id="ARBA00022989"/>
    </source>
</evidence>
<feature type="transmembrane region" description="Helical" evidence="11">
    <location>
        <begin position="609"/>
        <end position="633"/>
    </location>
</feature>
<dbReference type="InterPro" id="IPR000276">
    <property type="entry name" value="GPCR_Rhodpsn"/>
</dbReference>
<evidence type="ECO:0000256" key="5">
    <source>
        <dbReference type="ARBA" id="ARBA00023040"/>
    </source>
</evidence>
<keyword evidence="4 11" id="KW-1133">Transmembrane helix</keyword>
<comment type="caution">
    <text evidence="13">The sequence shown here is derived from an EMBL/GenBank/DDBJ whole genome shotgun (WGS) entry which is preliminary data.</text>
</comment>
<evidence type="ECO:0000256" key="9">
    <source>
        <dbReference type="ARBA" id="ARBA00023224"/>
    </source>
</evidence>
<evidence type="ECO:0000313" key="13">
    <source>
        <dbReference type="EMBL" id="CAH3014540.1"/>
    </source>
</evidence>
<feature type="transmembrane region" description="Helical" evidence="11">
    <location>
        <begin position="115"/>
        <end position="136"/>
    </location>
</feature>
<dbReference type="Gene3D" id="1.20.1070.10">
    <property type="entry name" value="Rhodopsin 7-helix transmembrane proteins"/>
    <property type="match status" value="2"/>
</dbReference>
<organism evidence="13 14">
    <name type="scientific">Porites evermanni</name>
    <dbReference type="NCBI Taxonomy" id="104178"/>
    <lineage>
        <taxon>Eukaryota</taxon>
        <taxon>Metazoa</taxon>
        <taxon>Cnidaria</taxon>
        <taxon>Anthozoa</taxon>
        <taxon>Hexacorallia</taxon>
        <taxon>Scleractinia</taxon>
        <taxon>Fungiina</taxon>
        <taxon>Poritidae</taxon>
        <taxon>Porites</taxon>
    </lineage>
</organism>
<keyword evidence="9 10" id="KW-0807">Transducer</keyword>
<evidence type="ECO:0000256" key="7">
    <source>
        <dbReference type="ARBA" id="ARBA00023157"/>
    </source>
</evidence>
<keyword evidence="6 11" id="KW-0472">Membrane</keyword>
<comment type="similarity">
    <text evidence="10">Belongs to the G-protein coupled receptor 1 family.</text>
</comment>
<evidence type="ECO:0000256" key="1">
    <source>
        <dbReference type="ARBA" id="ARBA00004651"/>
    </source>
</evidence>
<protein>
    <recommendedName>
        <fullName evidence="12">G-protein coupled receptors family 1 profile domain-containing protein</fullName>
    </recommendedName>
</protein>
<evidence type="ECO:0000313" key="14">
    <source>
        <dbReference type="Proteomes" id="UP001159427"/>
    </source>
</evidence>
<dbReference type="SUPFAM" id="SSF81321">
    <property type="entry name" value="Family A G protein-coupled receptor-like"/>
    <property type="match status" value="2"/>
</dbReference>
<gene>
    <name evidence="13" type="ORF">PEVE_00001733</name>
</gene>
<accession>A0ABN8LC54</accession>
<feature type="transmembrane region" description="Helical" evidence="11">
    <location>
        <begin position="263"/>
        <end position="287"/>
    </location>
</feature>
<feature type="transmembrane region" description="Helical" evidence="11">
    <location>
        <begin position="684"/>
        <end position="705"/>
    </location>
</feature>
<feature type="transmembrane region" description="Helical" evidence="11">
    <location>
        <begin position="458"/>
        <end position="482"/>
    </location>
</feature>
<dbReference type="SMART" id="SM01381">
    <property type="entry name" value="7TM_GPCR_Srsx"/>
    <property type="match status" value="1"/>
</dbReference>
<keyword evidence="8 10" id="KW-0675">Receptor</keyword>
<keyword evidence="7" id="KW-1015">Disulfide bond</keyword>
<evidence type="ECO:0000256" key="10">
    <source>
        <dbReference type="RuleBase" id="RU000688"/>
    </source>
</evidence>
<keyword evidence="5 10" id="KW-0297">G-protein coupled receptor</keyword>
<evidence type="ECO:0000256" key="2">
    <source>
        <dbReference type="ARBA" id="ARBA00022475"/>
    </source>
</evidence>
<evidence type="ECO:0000256" key="6">
    <source>
        <dbReference type="ARBA" id="ARBA00023136"/>
    </source>
</evidence>
<evidence type="ECO:0000256" key="11">
    <source>
        <dbReference type="SAM" id="Phobius"/>
    </source>
</evidence>
<evidence type="ECO:0000256" key="8">
    <source>
        <dbReference type="ARBA" id="ARBA00023170"/>
    </source>
</evidence>
<comment type="subcellular location">
    <subcellularLocation>
        <location evidence="1">Cell membrane</location>
        <topology evidence="1">Multi-pass membrane protein</topology>
    </subcellularLocation>
</comment>
<reference evidence="13 14" key="1">
    <citation type="submission" date="2022-05" db="EMBL/GenBank/DDBJ databases">
        <authorList>
            <consortium name="Genoscope - CEA"/>
            <person name="William W."/>
        </authorList>
    </citation>
    <scope>NUCLEOTIDE SEQUENCE [LARGE SCALE GENOMIC DNA]</scope>
</reference>
<keyword evidence="14" id="KW-1185">Reference proteome</keyword>
<dbReference type="PANTHER" id="PTHR24248">
    <property type="entry name" value="ADRENERGIC RECEPTOR-RELATED G-PROTEIN COUPLED RECEPTOR"/>
    <property type="match status" value="1"/>
</dbReference>
<evidence type="ECO:0000256" key="3">
    <source>
        <dbReference type="ARBA" id="ARBA00022692"/>
    </source>
</evidence>
<feature type="transmembrane region" description="Helical" evidence="11">
    <location>
        <begin position="868"/>
        <end position="891"/>
    </location>
</feature>
<dbReference type="PANTHER" id="PTHR24248:SF199">
    <property type="entry name" value="IP13425P-RELATED"/>
    <property type="match status" value="1"/>
</dbReference>
<dbReference type="EMBL" id="CALNXI010000011">
    <property type="protein sequence ID" value="CAH3014540.1"/>
    <property type="molecule type" value="Genomic_DNA"/>
</dbReference>
<keyword evidence="2" id="KW-1003">Cell membrane</keyword>
<feature type="transmembrane region" description="Helical" evidence="11">
    <location>
        <begin position="199"/>
        <end position="223"/>
    </location>
</feature>
<feature type="transmembrane region" description="Helical" evidence="11">
    <location>
        <begin position="726"/>
        <end position="748"/>
    </location>
</feature>
<feature type="domain" description="G-protein coupled receptors family 1 profile" evidence="12">
    <location>
        <begin position="56"/>
        <end position="319"/>
    </location>
</feature>
<evidence type="ECO:0000259" key="12">
    <source>
        <dbReference type="PROSITE" id="PS50262"/>
    </source>
</evidence>
<dbReference type="InterPro" id="IPR017452">
    <property type="entry name" value="GPCR_Rhodpsn_7TM"/>
</dbReference>
<feature type="transmembrane region" description="Helical" evidence="11">
    <location>
        <begin position="768"/>
        <end position="792"/>
    </location>
</feature>
<keyword evidence="3 10" id="KW-0812">Transmembrane</keyword>
<dbReference type="PROSITE" id="PS50262">
    <property type="entry name" value="G_PROTEIN_RECEP_F1_2"/>
    <property type="match status" value="2"/>
</dbReference>
<feature type="transmembrane region" description="Helical" evidence="11">
    <location>
        <begin position="299"/>
        <end position="322"/>
    </location>
</feature>
<dbReference type="Pfam" id="PF00001">
    <property type="entry name" value="7tm_1"/>
    <property type="match status" value="2"/>
</dbReference>
<dbReference type="PRINTS" id="PR00237">
    <property type="entry name" value="GPCRRHODOPSN"/>
</dbReference>
<feature type="transmembrane region" description="Helical" evidence="11">
    <location>
        <begin position="645"/>
        <end position="664"/>
    </location>
</feature>